<keyword evidence="3" id="KW-1185">Reference proteome</keyword>
<dbReference type="STRING" id="7266.A0A3B0JZP1"/>
<dbReference type="EMBL" id="OUUW01000012">
    <property type="protein sequence ID" value="SPP87524.1"/>
    <property type="molecule type" value="Genomic_DNA"/>
</dbReference>
<evidence type="ECO:0000313" key="2">
    <source>
        <dbReference type="EMBL" id="SPP87524.1"/>
    </source>
</evidence>
<dbReference type="OrthoDB" id="1910803at2759"/>
<dbReference type="InterPro" id="IPR036249">
    <property type="entry name" value="Thioredoxin-like_sf"/>
</dbReference>
<evidence type="ECO:0000313" key="3">
    <source>
        <dbReference type="Proteomes" id="UP000268350"/>
    </source>
</evidence>
<reference evidence="3" key="1">
    <citation type="submission" date="2018-01" db="EMBL/GenBank/DDBJ databases">
        <authorList>
            <person name="Alioto T."/>
            <person name="Alioto T."/>
        </authorList>
    </citation>
    <scope>NUCLEOTIDE SEQUENCE [LARGE SCALE GENOMIC DNA]</scope>
</reference>
<dbReference type="InterPro" id="IPR052792">
    <property type="entry name" value="Thioredoxin_dom-contain_11"/>
</dbReference>
<dbReference type="SUPFAM" id="SSF52833">
    <property type="entry name" value="Thioredoxin-like"/>
    <property type="match status" value="2"/>
</dbReference>
<name>A0A3B0JZP1_DROGU</name>
<organism evidence="2 3">
    <name type="scientific">Drosophila guanche</name>
    <name type="common">Fruit fly</name>
    <dbReference type="NCBI Taxonomy" id="7266"/>
    <lineage>
        <taxon>Eukaryota</taxon>
        <taxon>Metazoa</taxon>
        <taxon>Ecdysozoa</taxon>
        <taxon>Arthropoda</taxon>
        <taxon>Hexapoda</taxon>
        <taxon>Insecta</taxon>
        <taxon>Pterygota</taxon>
        <taxon>Neoptera</taxon>
        <taxon>Endopterygota</taxon>
        <taxon>Diptera</taxon>
        <taxon>Brachycera</taxon>
        <taxon>Muscomorpha</taxon>
        <taxon>Ephydroidea</taxon>
        <taxon>Drosophilidae</taxon>
        <taxon>Drosophila</taxon>
        <taxon>Sophophora</taxon>
    </lineage>
</organism>
<evidence type="ECO:0000256" key="1">
    <source>
        <dbReference type="SAM" id="SignalP"/>
    </source>
</evidence>
<accession>A0A3B0JZP1</accession>
<dbReference type="Proteomes" id="UP000268350">
    <property type="component" value="Unassembled WGS sequence"/>
</dbReference>
<sequence length="718" mass="82319">MSLFINLVLLVLAVRLAEAQTSRREEAPIVECPGLSVPQVRAEASDFEIAMIFHYVSWSSEAKQAKRLYNGLAHYYHEYAFFGAVDCWHFQCNCSSTHVPNPGVVGAGGYPDKWPTLIVRYNQRHILQYSGDWNFEDLARFMNYLIEPVDRVHTSLELAGLRKHSDAVVLALLDSADSLAYKRYMAAAVCWLEFDPERNIRFALNFGKSAKSMLKGEDVTLPQLVVIDSRNGVHTFNTSSSDWRALNIVRWVRHTLKSLAFFSNGYGTPTTIALKARYMPVLAMGVKMPHSHQTASAMPLVMVKEMASALKKQTDSCDSYWTTNDDSHAKEESYSLLQMPAELYAETPQHAESCPSAWQLNAATLANYYSINKYLNHLWRTYTHQHHLQVSVGKGTDSRQLLALHRRNLCLAHSNHGTPAMKIGIANMVTKYSQLIWQHSGEDFPKNRSLGVVIFDSIKYADYLQQLGIQQHQHHHPHERDASAVQVFILDMAEEALHVMPQDHPFSYVALKDFIRQFYAKTLPKVYRNAQPPPDTAFHRYFNRQMLLQALQRPNATNVVFMYRPDCALSAVLSQAFLQVSVLLTSPSVNFIRFDSQANDLPWEFSMPLCPTLFVFPQARPTESVVFPNNIRINVKNVFAFVIAQLEPEQQLRSVLTSCRRRMKHVRSCLDFARSLVLKHVGQYLKYWEIYEHERDQILEHLKEFNELHIAIDRSIRL</sequence>
<protein>
    <submittedName>
        <fullName evidence="2">Blast:Thioredoxin domain-containing protein 11</fullName>
    </submittedName>
</protein>
<proteinExistence type="predicted"/>
<dbReference type="OMA" id="DFIRQFY"/>
<feature type="signal peptide" evidence="1">
    <location>
        <begin position="1"/>
        <end position="19"/>
    </location>
</feature>
<dbReference type="AlphaFoldDB" id="A0A3B0JZP1"/>
<gene>
    <name evidence="2" type="ORF">DGUA_6G009948</name>
</gene>
<dbReference type="PANTHER" id="PTHR46497">
    <property type="entry name" value="THIOREDOXIN DOMAIN-CONTAINING PROTEIN 11"/>
    <property type="match status" value="1"/>
</dbReference>
<feature type="chain" id="PRO_5017195628" evidence="1">
    <location>
        <begin position="20"/>
        <end position="718"/>
    </location>
</feature>
<dbReference type="PANTHER" id="PTHR46497:SF1">
    <property type="entry name" value="THIOREDOXIN DOMAIN-CONTAINING PROTEIN 11"/>
    <property type="match status" value="1"/>
</dbReference>
<keyword evidence="1" id="KW-0732">Signal</keyword>